<organism evidence="2 3">
    <name type="scientific">Acinetobacter wuhouensis</name>
    <dbReference type="NCBI Taxonomy" id="1879050"/>
    <lineage>
        <taxon>Bacteria</taxon>
        <taxon>Pseudomonadati</taxon>
        <taxon>Pseudomonadota</taxon>
        <taxon>Gammaproteobacteria</taxon>
        <taxon>Moraxellales</taxon>
        <taxon>Moraxellaceae</taxon>
        <taxon>Acinetobacter</taxon>
    </lineage>
</organism>
<dbReference type="Proteomes" id="UP000293863">
    <property type="component" value="Unassembled WGS sequence"/>
</dbReference>
<accession>A0A4Q7AS24</accession>
<dbReference type="EMBL" id="SGSQ01000003">
    <property type="protein sequence ID" value="RZG48765.1"/>
    <property type="molecule type" value="Genomic_DNA"/>
</dbReference>
<dbReference type="RefSeq" id="WP_130132502.1">
    <property type="nucleotide sequence ID" value="NZ_SGSQ01000003.1"/>
</dbReference>
<feature type="signal peptide" evidence="1">
    <location>
        <begin position="1"/>
        <end position="21"/>
    </location>
</feature>
<gene>
    <name evidence="2" type="ORF">EXU28_03050</name>
</gene>
<proteinExistence type="predicted"/>
<keyword evidence="3" id="KW-1185">Reference proteome</keyword>
<evidence type="ECO:0000313" key="3">
    <source>
        <dbReference type="Proteomes" id="UP000293863"/>
    </source>
</evidence>
<name>A0A4Q7AS24_9GAMM</name>
<dbReference type="AlphaFoldDB" id="A0A4Q7AS24"/>
<reference evidence="2 3" key="1">
    <citation type="submission" date="2019-02" db="EMBL/GenBank/DDBJ databases">
        <title>The Batch Genome Submission of Acinetobacter spp. strains.</title>
        <authorList>
            <person name="Qin J."/>
            <person name="Hu Y."/>
            <person name="Ye H."/>
            <person name="Wei L."/>
            <person name="Feng Y."/>
            <person name="Zong Z."/>
        </authorList>
    </citation>
    <scope>NUCLEOTIDE SEQUENCE [LARGE SCALE GENOMIC DNA]</scope>
    <source>
        <strain evidence="2 3">WCHAW060049</strain>
    </source>
</reference>
<evidence type="ECO:0000313" key="2">
    <source>
        <dbReference type="EMBL" id="RZG48765.1"/>
    </source>
</evidence>
<evidence type="ECO:0008006" key="4">
    <source>
        <dbReference type="Google" id="ProtNLM"/>
    </source>
</evidence>
<sequence>MHYFKFITTGFIFMLSLNVHATVGGGQNIEVLGYETKEKKLYVLRHFEDGRGRLPQLYYYQLNSKTPDKLIEVKSLYINPKSKAIDYDQDGIQFDKDLKKITQRLTPLVKVDSNVVQIKVLKNKVHQVAAWHTLSEKIPQYTITYQIHMPLYESKIQDAISYNKQLKITQNYKIPNQNKTVVVVKYRGIPIETGYDIEDPVLLLPKKSPK</sequence>
<feature type="chain" id="PRO_5020479687" description="Aminotransferase" evidence="1">
    <location>
        <begin position="22"/>
        <end position="210"/>
    </location>
</feature>
<protein>
    <recommendedName>
        <fullName evidence="4">Aminotransferase</fullName>
    </recommendedName>
</protein>
<keyword evidence="1" id="KW-0732">Signal</keyword>
<evidence type="ECO:0000256" key="1">
    <source>
        <dbReference type="SAM" id="SignalP"/>
    </source>
</evidence>
<comment type="caution">
    <text evidence="2">The sequence shown here is derived from an EMBL/GenBank/DDBJ whole genome shotgun (WGS) entry which is preliminary data.</text>
</comment>